<dbReference type="InterPro" id="IPR050612">
    <property type="entry name" value="Prok_Mopterin_Oxidored"/>
</dbReference>
<dbReference type="GO" id="GO:0043546">
    <property type="term" value="F:molybdopterin cofactor binding"/>
    <property type="evidence" value="ECO:0007669"/>
    <property type="project" value="InterPro"/>
</dbReference>
<dbReference type="InterPro" id="IPR006657">
    <property type="entry name" value="MoPterin_dinucl-bd_dom"/>
</dbReference>
<dbReference type="GO" id="GO:0046872">
    <property type="term" value="F:metal ion binding"/>
    <property type="evidence" value="ECO:0007669"/>
    <property type="project" value="UniProtKB-KW"/>
</dbReference>
<dbReference type="AlphaFoldDB" id="A0A1T4PEP1"/>
<dbReference type="SUPFAM" id="SSF50692">
    <property type="entry name" value="ADC-like"/>
    <property type="match status" value="1"/>
</dbReference>
<dbReference type="Gene3D" id="2.40.40.20">
    <property type="match status" value="1"/>
</dbReference>
<dbReference type="GO" id="GO:0016491">
    <property type="term" value="F:oxidoreductase activity"/>
    <property type="evidence" value="ECO:0007669"/>
    <property type="project" value="InterPro"/>
</dbReference>
<feature type="domain" description="4Fe-4S Mo/W bis-MGD-type" evidence="5">
    <location>
        <begin position="4"/>
        <end position="61"/>
    </location>
</feature>
<evidence type="ECO:0000259" key="5">
    <source>
        <dbReference type="PROSITE" id="PS51669"/>
    </source>
</evidence>
<dbReference type="GO" id="GO:0051536">
    <property type="term" value="F:iron-sulfur cluster binding"/>
    <property type="evidence" value="ECO:0007669"/>
    <property type="project" value="UniProtKB-KW"/>
</dbReference>
<keyword evidence="7" id="KW-1185">Reference proteome</keyword>
<keyword evidence="3" id="KW-0408">Iron</keyword>
<dbReference type="EMBL" id="FUWM01000018">
    <property type="protein sequence ID" value="SJZ89949.1"/>
    <property type="molecule type" value="Genomic_DNA"/>
</dbReference>
<proteinExistence type="inferred from homology"/>
<sequence length="717" mass="80805">MIDKNKVFSSCVMCQGGKCGIEVTIEDEKATKINGNKLHPFNEGRLCPKGLAGLEQLYDPDRLLIPKQKVAKDKWQKITWDDALQLITKNMQEIKRKYGAESFLFMWGPTPPYKELFQGLAKSYGTPNQFAHTSICDANRRLAKKLTYNDYRPLPDFKNSDYILLFGANPLEAHKWFYFYKDVKGALKRGAKLVVIDPRQTKSAKNADLWLSIKPGTDGALALSLAHIIIKEELYNKEFINKYSRGFASFKAEVMQEKYNPENVSQITGINTKIIYTIARQFAKSKQQLADSWTGLDNQKQGINAHRAVACLNALVGSVDALGGMVFREEGRLKSPEFTNNIKAKPLHEEVGFSNLTAGYGCRGLIPEAILTPDHVPTGPLLEKEITSLYKGQGIKGAFIYFTNPILADANSERWRKALGNLDFAVGYDIYQTDTLEAFPVGSIILPDTTYLERSEVVKQYSNGALLTMYQKVVEPKGEAKSGYWTFVKLGKLLGFDSFQNFDEGDIESYLKMRLDIEQVDGSQVQLEELKRKGIWLANNFDEPKYYRYDQLLNGKFNFALDLDMESDLVKEFLRVGGNQTPIYKLQESNNKLKLITTGKLRCHTHSTTQNLPALMARKGKNSLLINPEDAKKREIRDGEKVIVNSEIDTVRLTAKVTNEIREGVVQSSHGFGHTSEKLRIAKGQGANINRLVDNLKLDPISGVSYLNEMEVVIKPI</sequence>
<dbReference type="Pfam" id="PF00384">
    <property type="entry name" value="Molybdopterin"/>
    <property type="match status" value="1"/>
</dbReference>
<dbReference type="Gene3D" id="2.20.25.90">
    <property type="entry name" value="ADC-like domains"/>
    <property type="match status" value="1"/>
</dbReference>
<evidence type="ECO:0000313" key="6">
    <source>
        <dbReference type="EMBL" id="SJZ89949.1"/>
    </source>
</evidence>
<evidence type="ECO:0000256" key="1">
    <source>
        <dbReference type="ARBA" id="ARBA00010312"/>
    </source>
</evidence>
<dbReference type="OrthoDB" id="9803192at2"/>
<organism evidence="6 7">
    <name type="scientific">Selenihalanaerobacter shriftii</name>
    <dbReference type="NCBI Taxonomy" id="142842"/>
    <lineage>
        <taxon>Bacteria</taxon>
        <taxon>Bacillati</taxon>
        <taxon>Bacillota</taxon>
        <taxon>Clostridia</taxon>
        <taxon>Halanaerobiales</taxon>
        <taxon>Halobacteroidaceae</taxon>
        <taxon>Selenihalanaerobacter</taxon>
    </lineage>
</organism>
<protein>
    <submittedName>
        <fullName evidence="6">Thiosulfate reductase / polysulfide reductase chain A</fullName>
    </submittedName>
</protein>
<evidence type="ECO:0000256" key="2">
    <source>
        <dbReference type="ARBA" id="ARBA00022723"/>
    </source>
</evidence>
<dbReference type="SUPFAM" id="SSF53706">
    <property type="entry name" value="Formate dehydrogenase/DMSO reductase, domains 1-3"/>
    <property type="match status" value="1"/>
</dbReference>
<dbReference type="PANTHER" id="PTHR43742">
    <property type="entry name" value="TRIMETHYLAMINE-N-OXIDE REDUCTASE"/>
    <property type="match status" value="1"/>
</dbReference>
<dbReference type="STRING" id="142842.SAMN02745118_02152"/>
<accession>A0A1T4PEP1</accession>
<evidence type="ECO:0000256" key="4">
    <source>
        <dbReference type="ARBA" id="ARBA00023014"/>
    </source>
</evidence>
<dbReference type="Pfam" id="PF04879">
    <property type="entry name" value="Molybdop_Fe4S4"/>
    <property type="match status" value="1"/>
</dbReference>
<dbReference type="InterPro" id="IPR006963">
    <property type="entry name" value="Mopterin_OxRdtase_4Fe-4S_dom"/>
</dbReference>
<evidence type="ECO:0000313" key="7">
    <source>
        <dbReference type="Proteomes" id="UP000190625"/>
    </source>
</evidence>
<dbReference type="PROSITE" id="PS51669">
    <property type="entry name" value="4FE4S_MOW_BIS_MGD"/>
    <property type="match status" value="1"/>
</dbReference>
<dbReference type="Pfam" id="PF01568">
    <property type="entry name" value="Molydop_binding"/>
    <property type="match status" value="1"/>
</dbReference>
<keyword evidence="4" id="KW-0411">Iron-sulfur</keyword>
<name>A0A1T4PEP1_9FIRM</name>
<dbReference type="Gene3D" id="3.40.50.740">
    <property type="match status" value="1"/>
</dbReference>
<dbReference type="Gene3D" id="3.40.228.10">
    <property type="entry name" value="Dimethylsulfoxide Reductase, domain 2"/>
    <property type="match status" value="1"/>
</dbReference>
<dbReference type="RefSeq" id="WP_078810602.1">
    <property type="nucleotide sequence ID" value="NZ_FUWM01000018.1"/>
</dbReference>
<keyword evidence="2" id="KW-0479">Metal-binding</keyword>
<reference evidence="7" key="1">
    <citation type="submission" date="2017-02" db="EMBL/GenBank/DDBJ databases">
        <authorList>
            <person name="Varghese N."/>
            <person name="Submissions S."/>
        </authorList>
    </citation>
    <scope>NUCLEOTIDE SEQUENCE [LARGE SCALE GENOMIC DNA]</scope>
    <source>
        <strain evidence="7">ATCC BAA-73</strain>
    </source>
</reference>
<dbReference type="InterPro" id="IPR009010">
    <property type="entry name" value="Asp_de-COase-like_dom_sf"/>
</dbReference>
<comment type="similarity">
    <text evidence="1">Belongs to the prokaryotic molybdopterin-containing oxidoreductase family.</text>
</comment>
<gene>
    <name evidence="6" type="ORF">SAMN02745118_02152</name>
</gene>
<evidence type="ECO:0000256" key="3">
    <source>
        <dbReference type="ARBA" id="ARBA00023004"/>
    </source>
</evidence>
<dbReference type="InterPro" id="IPR006656">
    <property type="entry name" value="Mopterin_OxRdtase"/>
</dbReference>
<dbReference type="SMART" id="SM00926">
    <property type="entry name" value="Molybdop_Fe4S4"/>
    <property type="match status" value="1"/>
</dbReference>
<dbReference type="Proteomes" id="UP000190625">
    <property type="component" value="Unassembled WGS sequence"/>
</dbReference>